<dbReference type="RefSeq" id="WP_282335473.1">
    <property type="nucleotide sequence ID" value="NZ_JASBRG010000007.1"/>
</dbReference>
<gene>
    <name evidence="2" type="ORF">QJ048_16330</name>
</gene>
<accession>A0ABT6RFM2</accession>
<protein>
    <recommendedName>
        <fullName evidence="4">TerB family tellurite resistance protein</fullName>
    </recommendedName>
</protein>
<reference evidence="2 3" key="1">
    <citation type="submission" date="2023-05" db="EMBL/GenBank/DDBJ databases">
        <title>Genome sequence of Pinibacter sp. MAH-24.</title>
        <authorList>
            <person name="Huq M.A."/>
        </authorList>
    </citation>
    <scope>NUCLEOTIDE SEQUENCE [LARGE SCALE GENOMIC DNA]</scope>
    <source>
        <strain evidence="2 3">MAH-24</strain>
    </source>
</reference>
<organism evidence="2 3">
    <name type="scientific">Pinibacter soli</name>
    <dbReference type="NCBI Taxonomy" id="3044211"/>
    <lineage>
        <taxon>Bacteria</taxon>
        <taxon>Pseudomonadati</taxon>
        <taxon>Bacteroidota</taxon>
        <taxon>Chitinophagia</taxon>
        <taxon>Chitinophagales</taxon>
        <taxon>Chitinophagaceae</taxon>
        <taxon>Pinibacter</taxon>
    </lineage>
</organism>
<proteinExistence type="predicted"/>
<evidence type="ECO:0000313" key="3">
    <source>
        <dbReference type="Proteomes" id="UP001226434"/>
    </source>
</evidence>
<keyword evidence="1" id="KW-0732">Signal</keyword>
<comment type="caution">
    <text evidence="2">The sequence shown here is derived from an EMBL/GenBank/DDBJ whole genome shotgun (WGS) entry which is preliminary data.</text>
</comment>
<dbReference type="Proteomes" id="UP001226434">
    <property type="component" value="Unassembled WGS sequence"/>
</dbReference>
<sequence length="204" mass="23081">MKKVTAIILILIFATTTNAQNQQIKVYLQQIAANKAYIELLQKGYQIVKKGWKTIGDIKQAHFTLDSDFFKSLEAINPRVKNYAKVAASLVLLNSAKKLMQNLSNATNTNELFSPDEKDYVSKVASNVQSECAIKFDVLQTMITASELKMTDDERIKRIEAVYEVATDVYSFVNAFISDVQILALQKTNEQREVNDYRKAADLK</sequence>
<evidence type="ECO:0008006" key="4">
    <source>
        <dbReference type="Google" id="ProtNLM"/>
    </source>
</evidence>
<evidence type="ECO:0000313" key="2">
    <source>
        <dbReference type="EMBL" id="MDI3321363.1"/>
    </source>
</evidence>
<feature type="chain" id="PRO_5047098872" description="TerB family tellurite resistance protein" evidence="1">
    <location>
        <begin position="20"/>
        <end position="204"/>
    </location>
</feature>
<dbReference type="EMBL" id="JASBRG010000007">
    <property type="protein sequence ID" value="MDI3321363.1"/>
    <property type="molecule type" value="Genomic_DNA"/>
</dbReference>
<name>A0ABT6RFM2_9BACT</name>
<keyword evidence="3" id="KW-1185">Reference proteome</keyword>
<feature type="signal peptide" evidence="1">
    <location>
        <begin position="1"/>
        <end position="19"/>
    </location>
</feature>
<evidence type="ECO:0000256" key="1">
    <source>
        <dbReference type="SAM" id="SignalP"/>
    </source>
</evidence>